<reference evidence="2 3" key="1">
    <citation type="journal article" date="2016" name="Mol. Biol. Evol.">
        <title>Comparative Genomics of Early-Diverging Mushroom-Forming Fungi Provides Insights into the Origins of Lignocellulose Decay Capabilities.</title>
        <authorList>
            <person name="Nagy L.G."/>
            <person name="Riley R."/>
            <person name="Tritt A."/>
            <person name="Adam C."/>
            <person name="Daum C."/>
            <person name="Floudas D."/>
            <person name="Sun H."/>
            <person name="Yadav J.S."/>
            <person name="Pangilinan J."/>
            <person name="Larsson K.H."/>
            <person name="Matsuura K."/>
            <person name="Barry K."/>
            <person name="Labutti K."/>
            <person name="Kuo R."/>
            <person name="Ohm R.A."/>
            <person name="Bhattacharya S.S."/>
            <person name="Shirouzu T."/>
            <person name="Yoshinaga Y."/>
            <person name="Martin F.M."/>
            <person name="Grigoriev I.V."/>
            <person name="Hibbett D.S."/>
        </authorList>
    </citation>
    <scope>NUCLEOTIDE SEQUENCE [LARGE SCALE GENOMIC DNA]</scope>
    <source>
        <strain evidence="2 3">HHB12029</strain>
    </source>
</reference>
<feature type="compositionally biased region" description="Polar residues" evidence="1">
    <location>
        <begin position="219"/>
        <end position="232"/>
    </location>
</feature>
<evidence type="ECO:0000313" key="3">
    <source>
        <dbReference type="Proteomes" id="UP000077266"/>
    </source>
</evidence>
<feature type="compositionally biased region" description="Low complexity" evidence="1">
    <location>
        <begin position="167"/>
        <end position="205"/>
    </location>
</feature>
<feature type="region of interest" description="Disordered" evidence="1">
    <location>
        <begin position="272"/>
        <end position="394"/>
    </location>
</feature>
<dbReference type="EMBL" id="KV426052">
    <property type="protein sequence ID" value="KZV90306.1"/>
    <property type="molecule type" value="Genomic_DNA"/>
</dbReference>
<dbReference type="InParanoid" id="A0A165GCB4"/>
<dbReference type="Proteomes" id="UP000077266">
    <property type="component" value="Unassembled WGS sequence"/>
</dbReference>
<feature type="compositionally biased region" description="Polar residues" evidence="1">
    <location>
        <begin position="375"/>
        <end position="394"/>
    </location>
</feature>
<feature type="compositionally biased region" description="Polar residues" evidence="1">
    <location>
        <begin position="74"/>
        <end position="88"/>
    </location>
</feature>
<name>A0A165GCB4_EXIGL</name>
<dbReference type="OrthoDB" id="3363891at2759"/>
<accession>A0A165GCB4</accession>
<evidence type="ECO:0000256" key="1">
    <source>
        <dbReference type="SAM" id="MobiDB-lite"/>
    </source>
</evidence>
<organism evidence="2 3">
    <name type="scientific">Exidia glandulosa HHB12029</name>
    <dbReference type="NCBI Taxonomy" id="1314781"/>
    <lineage>
        <taxon>Eukaryota</taxon>
        <taxon>Fungi</taxon>
        <taxon>Dikarya</taxon>
        <taxon>Basidiomycota</taxon>
        <taxon>Agaricomycotina</taxon>
        <taxon>Agaricomycetes</taxon>
        <taxon>Auriculariales</taxon>
        <taxon>Exidiaceae</taxon>
        <taxon>Exidia</taxon>
    </lineage>
</organism>
<keyword evidence="3" id="KW-1185">Reference proteome</keyword>
<feature type="compositionally biased region" description="Low complexity" evidence="1">
    <location>
        <begin position="99"/>
        <end position="115"/>
    </location>
</feature>
<protein>
    <submittedName>
        <fullName evidence="2">Uncharacterized protein</fullName>
    </submittedName>
</protein>
<feature type="region of interest" description="Disordered" evidence="1">
    <location>
        <begin position="74"/>
        <end position="238"/>
    </location>
</feature>
<evidence type="ECO:0000313" key="2">
    <source>
        <dbReference type="EMBL" id="KZV90306.1"/>
    </source>
</evidence>
<gene>
    <name evidence="2" type="ORF">EXIGLDRAFT_125123</name>
</gene>
<sequence>MLTIATYGHKLGSSPSSASGFGSVGQGGGRRRAGTISHRESWFMDDDALRAMHPMPGSTTVMDEQPLTDIETSNLSEFDVSSPNSQAATPRYPPMDLPSQISHKQSFQQHQQEQSDAWAQLDLELDRRPSNMSLAASQHQQQQQQQPSRGASRQEVRPQASNASLHVNTVVANNNVSANGSRRSPMSPAQQVAAAASSQRGRSPRTQPPRRGQQKPRSKSQPGLGNTSTASAGTGDEYVEYEMDAIPVWTQPKHNGNWDDVVLPAVAKKMGMVDNVNYEQTDGTPRPPRKRESSDRIAPAPGTFGYDESKVRRPPPTLQLDEFGRPGEPGPQTSGESEEERQQTEPILRPISPGTMRRGRSTAEPPPSPAPFSSYNTPQRPLQPPRMNSQPSIQYQMQPQVYIEPPPPERFVLEKQKEEEKESGCCRCVIM</sequence>
<feature type="compositionally biased region" description="Low complexity" evidence="1">
    <location>
        <begin position="8"/>
        <end position="21"/>
    </location>
</feature>
<proteinExistence type="predicted"/>
<dbReference type="AlphaFoldDB" id="A0A165GCB4"/>
<feature type="region of interest" description="Disordered" evidence="1">
    <location>
        <begin position="1"/>
        <end position="40"/>
    </location>
</feature>